<evidence type="ECO:0000256" key="5">
    <source>
        <dbReference type="ARBA" id="ARBA00023136"/>
    </source>
</evidence>
<feature type="domain" description="RDD" evidence="8">
    <location>
        <begin position="83"/>
        <end position="188"/>
    </location>
</feature>
<evidence type="ECO:0000256" key="3">
    <source>
        <dbReference type="ARBA" id="ARBA00022692"/>
    </source>
</evidence>
<evidence type="ECO:0000256" key="6">
    <source>
        <dbReference type="SAM" id="MobiDB-lite"/>
    </source>
</evidence>
<evidence type="ECO:0000256" key="2">
    <source>
        <dbReference type="ARBA" id="ARBA00022475"/>
    </source>
</evidence>
<keyword evidence="10" id="KW-1185">Reference proteome</keyword>
<evidence type="ECO:0000256" key="7">
    <source>
        <dbReference type="SAM" id="Phobius"/>
    </source>
</evidence>
<evidence type="ECO:0000313" key="9">
    <source>
        <dbReference type="EMBL" id="GAA2490294.1"/>
    </source>
</evidence>
<keyword evidence="3 7" id="KW-0812">Transmembrane</keyword>
<name>A0ABN3LU14_9ACTN</name>
<sequence>MFLPATVLAAGAGRRPEELPGEPPEDGPAASADGRATVGDVDNRDVLGSWISGPRAAAEEMGADFGYRGERLGLPQEGPGSIASMGRRLAALFIDWTLCVVIAYGLLAGGDAQRANPWTTVVFLVMSVALVGTVGTTPGKRLLGLRVIGADGRRLGFGRVLLRTVLLLLVIPAVVWDRDGRGLHDKAARAVQVRTS</sequence>
<feature type="transmembrane region" description="Helical" evidence="7">
    <location>
        <begin position="89"/>
        <end position="109"/>
    </location>
</feature>
<dbReference type="InterPro" id="IPR051791">
    <property type="entry name" value="Pra-immunoreactive"/>
</dbReference>
<keyword evidence="5 7" id="KW-0472">Membrane</keyword>
<organism evidence="9 10">
    <name type="scientific">Streptomyces thermolineatus</name>
    <dbReference type="NCBI Taxonomy" id="44033"/>
    <lineage>
        <taxon>Bacteria</taxon>
        <taxon>Bacillati</taxon>
        <taxon>Actinomycetota</taxon>
        <taxon>Actinomycetes</taxon>
        <taxon>Kitasatosporales</taxon>
        <taxon>Streptomycetaceae</taxon>
        <taxon>Streptomyces</taxon>
    </lineage>
</organism>
<dbReference type="EMBL" id="BAAATA010000014">
    <property type="protein sequence ID" value="GAA2490294.1"/>
    <property type="molecule type" value="Genomic_DNA"/>
</dbReference>
<gene>
    <name evidence="9" type="ORF">GCM10010406_28000</name>
</gene>
<evidence type="ECO:0000256" key="1">
    <source>
        <dbReference type="ARBA" id="ARBA00004651"/>
    </source>
</evidence>
<dbReference type="InterPro" id="IPR010432">
    <property type="entry name" value="RDD"/>
</dbReference>
<comment type="subcellular location">
    <subcellularLocation>
        <location evidence="1">Cell membrane</location>
        <topology evidence="1">Multi-pass membrane protein</topology>
    </subcellularLocation>
</comment>
<feature type="transmembrane region" description="Helical" evidence="7">
    <location>
        <begin position="156"/>
        <end position="176"/>
    </location>
</feature>
<evidence type="ECO:0000256" key="4">
    <source>
        <dbReference type="ARBA" id="ARBA00022989"/>
    </source>
</evidence>
<keyword evidence="4 7" id="KW-1133">Transmembrane helix</keyword>
<dbReference type="PANTHER" id="PTHR36115:SF6">
    <property type="entry name" value="PROLINE-RICH ANTIGEN HOMOLOG"/>
    <property type="match status" value="1"/>
</dbReference>
<evidence type="ECO:0000259" key="8">
    <source>
        <dbReference type="Pfam" id="PF06271"/>
    </source>
</evidence>
<evidence type="ECO:0000313" key="10">
    <source>
        <dbReference type="Proteomes" id="UP001501358"/>
    </source>
</evidence>
<reference evidence="9 10" key="1">
    <citation type="journal article" date="2019" name="Int. J. Syst. Evol. Microbiol.">
        <title>The Global Catalogue of Microorganisms (GCM) 10K type strain sequencing project: providing services to taxonomists for standard genome sequencing and annotation.</title>
        <authorList>
            <consortium name="The Broad Institute Genomics Platform"/>
            <consortium name="The Broad Institute Genome Sequencing Center for Infectious Disease"/>
            <person name="Wu L."/>
            <person name="Ma J."/>
        </authorList>
    </citation>
    <scope>NUCLEOTIDE SEQUENCE [LARGE SCALE GENOMIC DNA]</scope>
    <source>
        <strain evidence="9 10">JCM 6307</strain>
    </source>
</reference>
<feature type="region of interest" description="Disordered" evidence="6">
    <location>
        <begin position="12"/>
        <end position="37"/>
    </location>
</feature>
<feature type="transmembrane region" description="Helical" evidence="7">
    <location>
        <begin position="115"/>
        <end position="135"/>
    </location>
</feature>
<dbReference type="Pfam" id="PF06271">
    <property type="entry name" value="RDD"/>
    <property type="match status" value="1"/>
</dbReference>
<protein>
    <submittedName>
        <fullName evidence="9">RDD family protein</fullName>
    </submittedName>
</protein>
<dbReference type="Proteomes" id="UP001501358">
    <property type="component" value="Unassembled WGS sequence"/>
</dbReference>
<proteinExistence type="predicted"/>
<dbReference type="PANTHER" id="PTHR36115">
    <property type="entry name" value="PROLINE-RICH ANTIGEN HOMOLOG-RELATED"/>
    <property type="match status" value="1"/>
</dbReference>
<keyword evidence="2" id="KW-1003">Cell membrane</keyword>
<accession>A0ABN3LU14</accession>
<comment type="caution">
    <text evidence="9">The sequence shown here is derived from an EMBL/GenBank/DDBJ whole genome shotgun (WGS) entry which is preliminary data.</text>
</comment>